<reference evidence="1" key="1">
    <citation type="submission" date="2022-11" db="EMBL/GenBank/DDBJ databases">
        <title>beta-Carotene-producing bacterium, Jeongeuplla avenae sp. nov., alleviates the salt stress of Arabidopsis seedlings.</title>
        <authorList>
            <person name="Jiang L."/>
            <person name="Lee J."/>
        </authorList>
    </citation>
    <scope>NUCLEOTIDE SEQUENCE</scope>
    <source>
        <strain evidence="1">DY_R2A_6</strain>
    </source>
</reference>
<evidence type="ECO:0000313" key="1">
    <source>
        <dbReference type="EMBL" id="WAJ26609.1"/>
    </source>
</evidence>
<evidence type="ECO:0000313" key="2">
    <source>
        <dbReference type="Proteomes" id="UP001163223"/>
    </source>
</evidence>
<keyword evidence="2" id="KW-1185">Reference proteome</keyword>
<organism evidence="1 2">
    <name type="scientific">Antarcticirhabdus aurantiaca</name>
    <dbReference type="NCBI Taxonomy" id="2606717"/>
    <lineage>
        <taxon>Bacteria</taxon>
        <taxon>Pseudomonadati</taxon>
        <taxon>Pseudomonadota</taxon>
        <taxon>Alphaproteobacteria</taxon>
        <taxon>Hyphomicrobiales</taxon>
        <taxon>Aurantimonadaceae</taxon>
        <taxon>Antarcticirhabdus</taxon>
    </lineage>
</organism>
<dbReference type="Proteomes" id="UP001163223">
    <property type="component" value="Chromosome"/>
</dbReference>
<dbReference type="EMBL" id="CP113520">
    <property type="protein sequence ID" value="WAJ26609.1"/>
    <property type="molecule type" value="Genomic_DNA"/>
</dbReference>
<accession>A0ACD4NIJ4</accession>
<name>A0ACD4NIJ4_9HYPH</name>
<sequence>MLDLRYALRVAAAAASLLSFATAALAFSQIDPGEGGEPTAKEGIIAVPLPPLDDAPEREAQGNVEGPQPEPGPADEPAPAAADQPAEAVPPAGPAAPPAGPPAPPAHELQEPASPSGAAAIGTAEPVRYGEDELPRPVRDLRRKLMEIARTGEVEKLRPYLETGAEPTVLTFGDTPDDPIAYLKEASGDGEGAELLAILLEILESGYAHAEAGSDAEIYIWPYFVQANLEALTLSQKVELFELVTAGDYEAMKSFGAYNFYRAGISPEGRLEFFVAGD</sequence>
<proteinExistence type="predicted"/>
<protein>
    <submittedName>
        <fullName evidence="1">Uncharacterized protein</fullName>
    </submittedName>
</protein>
<gene>
    <name evidence="1" type="ORF">OXU80_17220</name>
</gene>